<reference evidence="1" key="1">
    <citation type="submission" date="2021-01" db="EMBL/GenBank/DDBJ databases">
        <title>Phytophthora aleatoria, a newly-described species from Pinus radiata is distinct from Phytophthora cactorum isolates based on comparative genomics.</title>
        <authorList>
            <person name="Mcdougal R."/>
            <person name="Panda P."/>
            <person name="Williams N."/>
            <person name="Studholme D.J."/>
        </authorList>
    </citation>
    <scope>NUCLEOTIDE SEQUENCE</scope>
    <source>
        <strain evidence="1">NZFS 3830</strain>
    </source>
</reference>
<comment type="caution">
    <text evidence="1">The sequence shown here is derived from an EMBL/GenBank/DDBJ whole genome shotgun (WGS) entry which is preliminary data.</text>
</comment>
<accession>A0A8T1UYY8</accession>
<name>A0A8T1UYY8_9STRA</name>
<dbReference type="Proteomes" id="UP000688947">
    <property type="component" value="Unassembled WGS sequence"/>
</dbReference>
<dbReference type="AlphaFoldDB" id="A0A8T1UYY8"/>
<proteinExistence type="predicted"/>
<dbReference type="EMBL" id="JAENGZ010000058">
    <property type="protein sequence ID" value="KAG6971147.1"/>
    <property type="molecule type" value="Genomic_DNA"/>
</dbReference>
<protein>
    <submittedName>
        <fullName evidence="1">Uncharacterized protein</fullName>
    </submittedName>
</protein>
<evidence type="ECO:0000313" key="2">
    <source>
        <dbReference type="Proteomes" id="UP000688947"/>
    </source>
</evidence>
<gene>
    <name evidence="1" type="ORF">JG687_00002225</name>
</gene>
<evidence type="ECO:0000313" key="1">
    <source>
        <dbReference type="EMBL" id="KAG6971147.1"/>
    </source>
</evidence>
<sequence>MMDKQPTLIELSSFLTSFEVCYGNYRRSKITVEKRVPNVEFAAYRLPEQGTLPNGVVVDLTISVNKSAECWVVTIDKVGDFTRWQYSMFGI</sequence>
<organism evidence="1 2">
    <name type="scientific">Phytophthora cactorum</name>
    <dbReference type="NCBI Taxonomy" id="29920"/>
    <lineage>
        <taxon>Eukaryota</taxon>
        <taxon>Sar</taxon>
        <taxon>Stramenopiles</taxon>
        <taxon>Oomycota</taxon>
        <taxon>Peronosporomycetes</taxon>
        <taxon>Peronosporales</taxon>
        <taxon>Peronosporaceae</taxon>
        <taxon>Phytophthora</taxon>
    </lineage>
</organism>